<accession>A0A2W5T593</accession>
<dbReference type="PANTHER" id="PTHR35149">
    <property type="entry name" value="SLL5132 PROTEIN"/>
    <property type="match status" value="1"/>
</dbReference>
<dbReference type="AlphaFoldDB" id="A0A2W5T593"/>
<evidence type="ECO:0000259" key="1">
    <source>
        <dbReference type="Pfam" id="PF03235"/>
    </source>
</evidence>
<sequence length="568" mass="64877">MTSTNFKTENNTYRKLIGNGLTYRIPKFQRDYSWGEEEWEDLWADLLSTLRNDEPAHYMGYLVLQSDDDKSFEVIDGQQRLTTLTLLTLAALKHLQRLIDAGENVDENKARLEELRRTYVGSLDPVSLTTHSKLTLNRNNNDYFQQYLVPLQPLPQRRLRFSEHSLRKSFEWFEKHLETWLDGQQGDRGRAIAQFVSEMSDKLFFTVINVTDELNAYRVFETLNARGVKLSSTDLLKNSLFSVLHRQSTMRDEDMPVLESRWESLLARLGSEGFPEFLRAYWLSTGRFVRHADLFKAVRREVTDRSQVFELLRQLDEDLDTYVALQEPEVSTLPPRAKHHAQTLRLFGVKQPFPLLLAARRKLTSDGFEKVLRACVVISFRYNVVGGLSPGEQEPVFATAARGLADGTLTTDGELIGALARVYPSDEKFKASFVEKVFTKGKTRLARYVLAELERQSGGASVDPDNDAISLEHVLPLSPGQNWDAFRDQDIEAMSGYLGNMALLRRGTNNALGNADWATKRPVLEASEYKLTHELAKENAEWTPARLMARQNKLAHLAGAVWRIDQLS</sequence>
<evidence type="ECO:0000313" key="3">
    <source>
        <dbReference type="EMBL" id="PZR06605.1"/>
    </source>
</evidence>
<organism evidence="3 4">
    <name type="scientific">Archangium gephyra</name>
    <dbReference type="NCBI Taxonomy" id="48"/>
    <lineage>
        <taxon>Bacteria</taxon>
        <taxon>Pseudomonadati</taxon>
        <taxon>Myxococcota</taxon>
        <taxon>Myxococcia</taxon>
        <taxon>Myxococcales</taxon>
        <taxon>Cystobacterineae</taxon>
        <taxon>Archangiaceae</taxon>
        <taxon>Archangium</taxon>
    </lineage>
</organism>
<evidence type="ECO:0000259" key="2">
    <source>
        <dbReference type="Pfam" id="PF07510"/>
    </source>
</evidence>
<feature type="domain" description="GmrSD restriction endonucleases C-terminal" evidence="2">
    <location>
        <begin position="423"/>
        <end position="556"/>
    </location>
</feature>
<dbReference type="PANTHER" id="PTHR35149:SF2">
    <property type="entry name" value="DUF262 DOMAIN-CONTAINING PROTEIN"/>
    <property type="match status" value="1"/>
</dbReference>
<dbReference type="InterPro" id="IPR011089">
    <property type="entry name" value="GmrSD_C"/>
</dbReference>
<dbReference type="EMBL" id="QFQP01000037">
    <property type="protein sequence ID" value="PZR06605.1"/>
    <property type="molecule type" value="Genomic_DNA"/>
</dbReference>
<reference evidence="3 4" key="1">
    <citation type="submission" date="2017-08" db="EMBL/GenBank/DDBJ databases">
        <title>Infants hospitalized years apart are colonized by the same room-sourced microbial strains.</title>
        <authorList>
            <person name="Brooks B."/>
            <person name="Olm M.R."/>
            <person name="Firek B.A."/>
            <person name="Baker R."/>
            <person name="Thomas B.C."/>
            <person name="Morowitz M.J."/>
            <person name="Banfield J.F."/>
        </authorList>
    </citation>
    <scope>NUCLEOTIDE SEQUENCE [LARGE SCALE GENOMIC DNA]</scope>
    <source>
        <strain evidence="3">S2_003_000_R2_14</strain>
    </source>
</reference>
<gene>
    <name evidence="3" type="ORF">DI536_30065</name>
</gene>
<protein>
    <submittedName>
        <fullName evidence="3">DUF262 domain-containing protein</fullName>
    </submittedName>
</protein>
<dbReference type="InterPro" id="IPR004919">
    <property type="entry name" value="GmrSD_N"/>
</dbReference>
<name>A0A2W5T593_9BACT</name>
<evidence type="ECO:0000313" key="4">
    <source>
        <dbReference type="Proteomes" id="UP000249061"/>
    </source>
</evidence>
<dbReference type="Pfam" id="PF07510">
    <property type="entry name" value="GmrSD_C"/>
    <property type="match status" value="1"/>
</dbReference>
<dbReference type="Proteomes" id="UP000249061">
    <property type="component" value="Unassembled WGS sequence"/>
</dbReference>
<dbReference type="Pfam" id="PF03235">
    <property type="entry name" value="GmrSD_N"/>
    <property type="match status" value="1"/>
</dbReference>
<proteinExistence type="predicted"/>
<comment type="caution">
    <text evidence="3">The sequence shown here is derived from an EMBL/GenBank/DDBJ whole genome shotgun (WGS) entry which is preliminary data.</text>
</comment>
<feature type="domain" description="GmrSD restriction endonucleases N-terminal" evidence="1">
    <location>
        <begin position="16"/>
        <end position="241"/>
    </location>
</feature>